<dbReference type="InterPro" id="IPR004535">
    <property type="entry name" value="Transl_elong_SelB"/>
</dbReference>
<keyword evidence="5" id="KW-0648">Protein biosynthesis</keyword>
<dbReference type="NCBIfam" id="TIGR00475">
    <property type="entry name" value="selB"/>
    <property type="match status" value="1"/>
</dbReference>
<protein>
    <recommendedName>
        <fullName evidence="2">Selenocysteine-specific elongation factor</fullName>
    </recommendedName>
    <alternativeName>
        <fullName evidence="8">SelB translation factor</fullName>
    </alternativeName>
</protein>
<dbReference type="Pfam" id="PF21214">
    <property type="entry name" value="WHD_2nd_SelB_bact"/>
    <property type="match status" value="1"/>
</dbReference>
<dbReference type="CDD" id="cd04171">
    <property type="entry name" value="SelB"/>
    <property type="match status" value="1"/>
</dbReference>
<dbReference type="InterPro" id="IPR005225">
    <property type="entry name" value="Small_GTP-bd"/>
</dbReference>
<comment type="function">
    <text evidence="7">Translation factor necessary for the incorporation of selenocysteine into proteins. It probably replaces EF-Tu for the insertion of selenocysteine directed by the UGA codon. SelB binds GTP and GDP.</text>
</comment>
<dbReference type="GO" id="GO:0003723">
    <property type="term" value="F:RNA binding"/>
    <property type="evidence" value="ECO:0007669"/>
    <property type="project" value="InterPro"/>
</dbReference>
<dbReference type="SUPFAM" id="SSF46785">
    <property type="entry name" value="Winged helix' DNA-binding domain"/>
    <property type="match status" value="3"/>
</dbReference>
<evidence type="ECO:0000256" key="2">
    <source>
        <dbReference type="ARBA" id="ARBA00015953"/>
    </source>
</evidence>
<keyword evidence="3" id="KW-0963">Cytoplasm</keyword>
<evidence type="ECO:0000256" key="7">
    <source>
        <dbReference type="ARBA" id="ARBA00025526"/>
    </source>
</evidence>
<accession>A0A6I5RST6</accession>
<dbReference type="Pfam" id="PF25461">
    <property type="entry name" value="Beta-barrel_SelB"/>
    <property type="match status" value="1"/>
</dbReference>
<dbReference type="CDD" id="cd15491">
    <property type="entry name" value="selB_III"/>
    <property type="match status" value="1"/>
</dbReference>
<evidence type="ECO:0000256" key="8">
    <source>
        <dbReference type="ARBA" id="ARBA00031615"/>
    </source>
</evidence>
<dbReference type="InterPro" id="IPR015191">
    <property type="entry name" value="SelB_WHD4"/>
</dbReference>
<evidence type="ECO:0000313" key="10">
    <source>
        <dbReference type="EMBL" id="NES10730.1"/>
    </source>
</evidence>
<dbReference type="NCBIfam" id="TIGR00231">
    <property type="entry name" value="small_GTP"/>
    <property type="match status" value="1"/>
</dbReference>
<dbReference type="Proteomes" id="UP000471751">
    <property type="component" value="Unassembled WGS sequence"/>
</dbReference>
<dbReference type="InterPro" id="IPR057335">
    <property type="entry name" value="Beta-barrel_SelB"/>
</dbReference>
<evidence type="ECO:0000313" key="11">
    <source>
        <dbReference type="Proteomes" id="UP000471751"/>
    </source>
</evidence>
<evidence type="ECO:0000256" key="5">
    <source>
        <dbReference type="ARBA" id="ARBA00022917"/>
    </source>
</evidence>
<dbReference type="GO" id="GO:0003924">
    <property type="term" value="F:GTPase activity"/>
    <property type="evidence" value="ECO:0007669"/>
    <property type="project" value="InterPro"/>
</dbReference>
<dbReference type="PRINTS" id="PR00315">
    <property type="entry name" value="ELONGATNFCT"/>
</dbReference>
<dbReference type="PANTHER" id="PTHR43721:SF22">
    <property type="entry name" value="ELONGATION FACTOR TU, MITOCHONDRIAL"/>
    <property type="match status" value="1"/>
</dbReference>
<organism evidence="10 11">
    <name type="scientific">Pseudomonas laurentiana</name>
    <dbReference type="NCBI Taxonomy" id="2364649"/>
    <lineage>
        <taxon>Bacteria</taxon>
        <taxon>Pseudomonadati</taxon>
        <taxon>Pseudomonadota</taxon>
        <taxon>Gammaproteobacteria</taxon>
        <taxon>Pseudomonadales</taxon>
        <taxon>Pseudomonadaceae</taxon>
        <taxon>Pseudomonas</taxon>
    </lineage>
</organism>
<dbReference type="InterPro" id="IPR036390">
    <property type="entry name" value="WH_DNA-bd_sf"/>
</dbReference>
<dbReference type="PANTHER" id="PTHR43721">
    <property type="entry name" value="ELONGATION FACTOR TU-RELATED"/>
    <property type="match status" value="1"/>
</dbReference>
<keyword evidence="4" id="KW-0547">Nucleotide-binding</keyword>
<dbReference type="InterPro" id="IPR004161">
    <property type="entry name" value="EFTu-like_2"/>
</dbReference>
<dbReference type="SUPFAM" id="SSF52540">
    <property type="entry name" value="P-loop containing nucleoside triphosphate hydrolases"/>
    <property type="match status" value="1"/>
</dbReference>
<feature type="domain" description="Tr-type G" evidence="9">
    <location>
        <begin position="1"/>
        <end position="172"/>
    </location>
</feature>
<evidence type="ECO:0000256" key="4">
    <source>
        <dbReference type="ARBA" id="ARBA00022741"/>
    </source>
</evidence>
<keyword evidence="6" id="KW-0342">GTP-binding</keyword>
<dbReference type="Gene3D" id="3.40.50.300">
    <property type="entry name" value="P-loop containing nucleotide triphosphate hydrolases"/>
    <property type="match status" value="1"/>
</dbReference>
<dbReference type="Gene3D" id="2.40.30.10">
    <property type="entry name" value="Translation factors"/>
    <property type="match status" value="1"/>
</dbReference>
<reference evidence="10 11" key="1">
    <citation type="submission" date="2020-02" db="EMBL/GenBank/DDBJ databases">
        <title>Broccoli isolated Pseudomonas sp.</title>
        <authorList>
            <person name="Fujikawa T."/>
            <person name="Sawada H."/>
        </authorList>
    </citation>
    <scope>NUCLEOTIDE SEQUENCE [LARGE SCALE GENOMIC DNA]</scope>
    <source>
        <strain evidence="10 11">JCM 32154</strain>
    </source>
</reference>
<evidence type="ECO:0000259" key="9">
    <source>
        <dbReference type="PROSITE" id="PS51722"/>
    </source>
</evidence>
<dbReference type="InterPro" id="IPR048931">
    <property type="entry name" value="WHD_2nd_SelB_bact"/>
</dbReference>
<dbReference type="Pfam" id="PF09106">
    <property type="entry name" value="WHD_2nd_SelB"/>
    <property type="match status" value="1"/>
</dbReference>
<dbReference type="GO" id="GO:0001514">
    <property type="term" value="P:selenocysteine incorporation"/>
    <property type="evidence" value="ECO:0007669"/>
    <property type="project" value="InterPro"/>
</dbReference>
<dbReference type="Pfam" id="PF09107">
    <property type="entry name" value="WHD_3rd_SelB"/>
    <property type="match status" value="1"/>
</dbReference>
<dbReference type="InterPro" id="IPR009001">
    <property type="entry name" value="Transl_elong_EF1A/Init_IF2_C"/>
</dbReference>
<dbReference type="SUPFAM" id="SSF50447">
    <property type="entry name" value="Translation proteins"/>
    <property type="match status" value="1"/>
</dbReference>
<dbReference type="Pfam" id="PF03144">
    <property type="entry name" value="GTP_EFTU_D2"/>
    <property type="match status" value="1"/>
</dbReference>
<sequence>MIVGTAGHIDHGKTALLEALTGQAGDRRREEHERGITIDLGYRYAPLQAGAELTGFVDVPGHERFIHNMLAGAHGIDLVLLVVAADDGVMPQTREHLAIVELLGIPKALVVISKCDRVEPARVREVQSEVQALLATGPYAGAAQFVVSSVSGSGIDVLRQALLSAQHDIRQRSSAGGFRLAIDRAFSVAGAGIVVTGTSLAGQVQVGDTLLLGKTGKPVRVRGLHAQNQAAVEARAGQRVALNIAAERLSVEQIHRGDWLLAEWLYGTTQRLDFELRLLGSETRLFEHFSSVHVHLGTQDVTAKVALLQGESLAPGGHMFAQLLLNAPLHAVHGDRLVVRDQRAQRTLGGGRVLDPFAPARQRRSPARLAQLQALAEAESLEQALPALLAQGASGLDPHQLERQFNRLRSSWRLPEDVSVIATRQGSRLFATSQWQALKREVLAQLARFHALEPDQLGPDRDRLRRFVALPLERPVFISLIEELLAEGGLACSGPWLHLPEHQARLNDEDMALWAQLQPLLQASGFDPPWVRDLARATHGEEAAVRLLLRKMARLGQVHQVVRDLFYPDATVRQMAAMLMQVAAEDLSVQVARFRDVLGIGRKRSIQILEYFDRVGLTRRLGDQRRVRPDNALAQLSHG</sequence>
<dbReference type="InterPro" id="IPR036388">
    <property type="entry name" value="WH-like_DNA-bd_sf"/>
</dbReference>
<dbReference type="GO" id="GO:0005525">
    <property type="term" value="F:GTP binding"/>
    <property type="evidence" value="ECO:0007669"/>
    <property type="project" value="UniProtKB-KW"/>
</dbReference>
<dbReference type="InterPro" id="IPR050055">
    <property type="entry name" value="EF-Tu_GTPase"/>
</dbReference>
<dbReference type="SUPFAM" id="SSF50465">
    <property type="entry name" value="EF-Tu/eEF-1alpha/eIF2-gamma C-terminal domain"/>
    <property type="match status" value="1"/>
</dbReference>
<dbReference type="Gene3D" id="1.10.10.10">
    <property type="entry name" value="Winged helix-like DNA-binding domain superfamily/Winged helix DNA-binding domain"/>
    <property type="match status" value="3"/>
</dbReference>
<proteinExistence type="predicted"/>
<dbReference type="PROSITE" id="PS51722">
    <property type="entry name" value="G_TR_2"/>
    <property type="match status" value="1"/>
</dbReference>
<dbReference type="EMBL" id="JAAHBT010000156">
    <property type="protein sequence ID" value="NES10730.1"/>
    <property type="molecule type" value="Genomic_DNA"/>
</dbReference>
<dbReference type="RefSeq" id="WP_163937303.1">
    <property type="nucleotide sequence ID" value="NZ_BMQU01000005.1"/>
</dbReference>
<dbReference type="InterPro" id="IPR000795">
    <property type="entry name" value="T_Tr_GTP-bd_dom"/>
</dbReference>
<name>A0A6I5RST6_9PSED</name>
<dbReference type="InterPro" id="IPR027417">
    <property type="entry name" value="P-loop_NTPase"/>
</dbReference>
<dbReference type="AlphaFoldDB" id="A0A6I5RST6"/>
<dbReference type="Pfam" id="PF00009">
    <property type="entry name" value="GTP_EFTU"/>
    <property type="match status" value="1"/>
</dbReference>
<evidence type="ECO:0000256" key="6">
    <source>
        <dbReference type="ARBA" id="ARBA00023134"/>
    </source>
</evidence>
<dbReference type="GO" id="GO:0003746">
    <property type="term" value="F:translation elongation factor activity"/>
    <property type="evidence" value="ECO:0007669"/>
    <property type="project" value="UniProtKB-KW"/>
</dbReference>
<comment type="subcellular location">
    <subcellularLocation>
        <location evidence="1">Cytoplasm</location>
    </subcellularLocation>
</comment>
<dbReference type="InterPro" id="IPR015190">
    <property type="entry name" value="Elong_fac_SelB-wing-hlx_typ-2"/>
</dbReference>
<keyword evidence="11" id="KW-1185">Reference proteome</keyword>
<keyword evidence="10" id="KW-0251">Elongation factor</keyword>
<evidence type="ECO:0000256" key="3">
    <source>
        <dbReference type="ARBA" id="ARBA00022490"/>
    </source>
</evidence>
<gene>
    <name evidence="10" type="primary">selB</name>
    <name evidence="10" type="ORF">G3O07_14925</name>
</gene>
<dbReference type="GO" id="GO:0005737">
    <property type="term" value="C:cytoplasm"/>
    <property type="evidence" value="ECO:0007669"/>
    <property type="project" value="UniProtKB-SubCell"/>
</dbReference>
<comment type="caution">
    <text evidence="10">The sequence shown here is derived from an EMBL/GenBank/DDBJ whole genome shotgun (WGS) entry which is preliminary data.</text>
</comment>
<evidence type="ECO:0000256" key="1">
    <source>
        <dbReference type="ARBA" id="ARBA00004496"/>
    </source>
</evidence>
<dbReference type="InterPro" id="IPR009000">
    <property type="entry name" value="Transl_B-barrel_sf"/>
</dbReference>